<accession>W2LHW6</accession>
<organism evidence="3">
    <name type="scientific">Phytophthora nicotianae</name>
    <name type="common">Potato buckeye rot agent</name>
    <name type="synonym">Phytophthora parasitica</name>
    <dbReference type="NCBI Taxonomy" id="4792"/>
    <lineage>
        <taxon>Eukaryota</taxon>
        <taxon>Sar</taxon>
        <taxon>Stramenopiles</taxon>
        <taxon>Oomycota</taxon>
        <taxon>Peronosporomycetes</taxon>
        <taxon>Peronosporales</taxon>
        <taxon>Peronosporaceae</taxon>
        <taxon>Phytophthora</taxon>
    </lineage>
</organism>
<sequence length="65" mass="7066">MTLLEADIRASPYPTLYIIRDETEDMTGEWEADDVGKIDASGEVDTSNRGAASDADTAMEDRVLA</sequence>
<dbReference type="Proteomes" id="UP000054423">
    <property type="component" value="Unassembled WGS sequence"/>
</dbReference>
<reference evidence="3" key="1">
    <citation type="submission" date="2013-11" db="EMBL/GenBank/DDBJ databases">
        <title>The Genome Sequence of Phytophthora parasitica CHvinca01.</title>
        <authorList>
            <consortium name="The Broad Institute Genomics Platform"/>
            <person name="Russ C."/>
            <person name="Tyler B."/>
            <person name="Panabieres F."/>
            <person name="Shan W."/>
            <person name="Tripathy S."/>
            <person name="Grunwald N."/>
            <person name="Machado M."/>
            <person name="Johnson C.S."/>
            <person name="Arredondo F."/>
            <person name="Hong C."/>
            <person name="Coffey M."/>
            <person name="Young S.K."/>
            <person name="Zeng Q."/>
            <person name="Gargeya S."/>
            <person name="Fitzgerald M."/>
            <person name="Abouelleil A."/>
            <person name="Alvarado L."/>
            <person name="Chapman S.B."/>
            <person name="Gainer-Dewar J."/>
            <person name="Goldberg J."/>
            <person name="Griggs A."/>
            <person name="Gujja S."/>
            <person name="Hansen M."/>
            <person name="Howarth C."/>
            <person name="Imamovic A."/>
            <person name="Ireland A."/>
            <person name="Larimer J."/>
            <person name="McCowan C."/>
            <person name="Murphy C."/>
            <person name="Pearson M."/>
            <person name="Poon T.W."/>
            <person name="Priest M."/>
            <person name="Roberts A."/>
            <person name="Saif S."/>
            <person name="Shea T."/>
            <person name="Sykes S."/>
            <person name="Wortman J."/>
            <person name="Nusbaum C."/>
            <person name="Birren B."/>
        </authorList>
    </citation>
    <scope>NUCLEOTIDE SEQUENCE [LARGE SCALE GENOMIC DNA]</scope>
    <source>
        <strain evidence="3">CHvinca01</strain>
    </source>
</reference>
<protein>
    <submittedName>
        <fullName evidence="3">Uncharacterized protein</fullName>
    </submittedName>
</protein>
<name>W2LHW6_PHYNI</name>
<reference evidence="2" key="2">
    <citation type="submission" date="2013-11" db="EMBL/GenBank/DDBJ databases">
        <title>The Genome Sequence of Phytophthora parasitica CJ02B3.</title>
        <authorList>
            <consortium name="The Broad Institute Genomics Platform"/>
            <person name="Russ C."/>
            <person name="Tyler B."/>
            <person name="Panabieres F."/>
            <person name="Shan W."/>
            <person name="Tripathy S."/>
            <person name="Grunwald N."/>
            <person name="Machado M."/>
            <person name="Johnson C.S."/>
            <person name="Arredondo F."/>
            <person name="Hong C."/>
            <person name="Coffey M."/>
            <person name="Young S.K."/>
            <person name="Zeng Q."/>
            <person name="Gargeya S."/>
            <person name="Fitzgerald M."/>
            <person name="Abouelleil A."/>
            <person name="Alvarado L."/>
            <person name="Chapman S.B."/>
            <person name="Gainer-Dewar J."/>
            <person name="Goldberg J."/>
            <person name="Griggs A."/>
            <person name="Gujja S."/>
            <person name="Hansen M."/>
            <person name="Howarth C."/>
            <person name="Imamovic A."/>
            <person name="Ireland A."/>
            <person name="Larimer J."/>
            <person name="McCowan C."/>
            <person name="Murphy C."/>
            <person name="Pearson M."/>
            <person name="Poon T.W."/>
            <person name="Priest M."/>
            <person name="Roberts A."/>
            <person name="Saif S."/>
            <person name="Shea T."/>
            <person name="Sykes S."/>
            <person name="Wortman J."/>
            <person name="Nusbaum C."/>
            <person name="Birren B."/>
        </authorList>
    </citation>
    <scope>NUCLEOTIDE SEQUENCE [LARGE SCALE GENOMIC DNA]</scope>
    <source>
        <strain evidence="2">CJ02B3</strain>
    </source>
</reference>
<evidence type="ECO:0000256" key="1">
    <source>
        <dbReference type="SAM" id="MobiDB-lite"/>
    </source>
</evidence>
<evidence type="ECO:0000313" key="3">
    <source>
        <dbReference type="EMBL" id="ETL97057.1"/>
    </source>
</evidence>
<proteinExistence type="predicted"/>
<gene>
    <name evidence="2" type="ORF">L915_05760</name>
    <name evidence="3" type="ORF">L917_05587</name>
</gene>
<dbReference type="EMBL" id="KI678781">
    <property type="protein sequence ID" value="ETL97057.1"/>
    <property type="molecule type" value="Genomic_DNA"/>
</dbReference>
<dbReference type="EMBL" id="KI685494">
    <property type="protein sequence ID" value="ETK90479.1"/>
    <property type="molecule type" value="Genomic_DNA"/>
</dbReference>
<dbReference type="AlphaFoldDB" id="W2LHW6"/>
<evidence type="ECO:0000313" key="2">
    <source>
        <dbReference type="EMBL" id="ETK90479.1"/>
    </source>
</evidence>
<dbReference type="Proteomes" id="UP000053236">
    <property type="component" value="Unassembled WGS sequence"/>
</dbReference>
<feature type="region of interest" description="Disordered" evidence="1">
    <location>
        <begin position="28"/>
        <end position="65"/>
    </location>
</feature>